<dbReference type="PRINTS" id="PR00834">
    <property type="entry name" value="PROTEASES2C"/>
</dbReference>
<dbReference type="GO" id="GO:0006508">
    <property type="term" value="P:proteolysis"/>
    <property type="evidence" value="ECO:0007669"/>
    <property type="project" value="UniProtKB-KW"/>
</dbReference>
<dbReference type="GO" id="GO:0004252">
    <property type="term" value="F:serine-type endopeptidase activity"/>
    <property type="evidence" value="ECO:0007669"/>
    <property type="project" value="InterPro"/>
</dbReference>
<dbReference type="InterPro" id="IPR001478">
    <property type="entry name" value="PDZ"/>
</dbReference>
<dbReference type="PANTHER" id="PTHR43343:SF3">
    <property type="entry name" value="PROTEASE DO-LIKE 8, CHLOROPLASTIC"/>
    <property type="match status" value="1"/>
</dbReference>
<evidence type="ECO:0000259" key="7">
    <source>
        <dbReference type="SMART" id="SM00228"/>
    </source>
</evidence>
<keyword evidence="4" id="KW-0720">Serine protease</keyword>
<dbReference type="InterPro" id="IPR001940">
    <property type="entry name" value="Peptidase_S1C"/>
</dbReference>
<keyword evidence="6" id="KW-0812">Transmembrane</keyword>
<keyword evidence="6" id="KW-1133">Transmembrane helix</keyword>
<evidence type="ECO:0000256" key="2">
    <source>
        <dbReference type="ARBA" id="ARBA00022670"/>
    </source>
</evidence>
<organism evidence="8 9">
    <name type="scientific">Listeria grayi</name>
    <name type="common">Listeria murrayi</name>
    <dbReference type="NCBI Taxonomy" id="1641"/>
    <lineage>
        <taxon>Bacteria</taxon>
        <taxon>Bacillati</taxon>
        <taxon>Bacillota</taxon>
        <taxon>Bacilli</taxon>
        <taxon>Bacillales</taxon>
        <taxon>Listeriaceae</taxon>
        <taxon>Listeria</taxon>
    </lineage>
</organism>
<dbReference type="CDD" id="cd06781">
    <property type="entry name" value="cpPDZ_BsHtra-like"/>
    <property type="match status" value="1"/>
</dbReference>
<feature type="compositionally biased region" description="Polar residues" evidence="5">
    <location>
        <begin position="16"/>
        <end position="38"/>
    </location>
</feature>
<evidence type="ECO:0000256" key="3">
    <source>
        <dbReference type="ARBA" id="ARBA00022801"/>
    </source>
</evidence>
<keyword evidence="3 8" id="KW-0378">Hydrolase</keyword>
<name>A0A378MFB6_LISGR</name>
<dbReference type="InterPro" id="IPR036034">
    <property type="entry name" value="PDZ_sf"/>
</dbReference>
<dbReference type="Gene3D" id="2.30.42.10">
    <property type="match status" value="1"/>
</dbReference>
<dbReference type="PANTHER" id="PTHR43343">
    <property type="entry name" value="PEPTIDASE S12"/>
    <property type="match status" value="1"/>
</dbReference>
<reference evidence="8 9" key="1">
    <citation type="submission" date="2018-06" db="EMBL/GenBank/DDBJ databases">
        <authorList>
            <consortium name="Pathogen Informatics"/>
            <person name="Doyle S."/>
        </authorList>
    </citation>
    <scope>NUCLEOTIDE SEQUENCE [LARGE SCALE GENOMIC DNA]</scope>
    <source>
        <strain evidence="9">NCTC 10815</strain>
    </source>
</reference>
<evidence type="ECO:0000256" key="5">
    <source>
        <dbReference type="SAM" id="MobiDB-lite"/>
    </source>
</evidence>
<dbReference type="InterPro" id="IPR051201">
    <property type="entry name" value="Chloro_Bact_Ser_Proteases"/>
</dbReference>
<protein>
    <submittedName>
        <fullName evidence="8">Serine protease Do-like HtrA</fullName>
        <ecNumber evidence="8">3.4.21.107</ecNumber>
    </submittedName>
</protein>
<evidence type="ECO:0000256" key="1">
    <source>
        <dbReference type="ARBA" id="ARBA00010541"/>
    </source>
</evidence>
<comment type="similarity">
    <text evidence="1">Belongs to the peptidase S1C family.</text>
</comment>
<sequence>MDETNRENFPEKTENDLQVSNTNSPQEIPAETISSTDTFFDEMNNRDPFRTELTQGGNDNTPPPPNNNHNTSNGGNGEPPRKGGKGNFIGYFLTGLIGVIVGALIIYFIPWNNDNDSITNNAVNTTTKGQKVENVSVNTTTNITKAVGKVQDAVVSVLNYQSSGDPLDGNTSEKQASSGSGVIYKKANGKAYIVTNNHVVANAEKLEVTFANGKKASAKLLGTDVWNDLAVLEISGKNVSKVAEFGNSDSLKVGEPAIAIGSPLGTEFSGSVTEGIISGLNRAVPVDTNSDGQEDWEADVIQTDAAVNPGNSGGALINIQGQVIGINSMKISMQNVEGISFSIPINTVEPIIQQLETKGEVVRPSLGVTLRDVETIPSAQQKSVLKLPENINYGAMVQQVTKSSAAAKAGLKQYDVITELNGKKVTNSISLRKELYSPNLQIGDKIAIKYYRDGKLKSTTLTLVALKEGA</sequence>
<feature type="region of interest" description="Disordered" evidence="5">
    <location>
        <begin position="1"/>
        <end position="82"/>
    </location>
</feature>
<dbReference type="SMART" id="SM00228">
    <property type="entry name" value="PDZ"/>
    <property type="match status" value="1"/>
</dbReference>
<dbReference type="Pfam" id="PF13180">
    <property type="entry name" value="PDZ_2"/>
    <property type="match status" value="1"/>
</dbReference>
<dbReference type="SUPFAM" id="SSF50494">
    <property type="entry name" value="Trypsin-like serine proteases"/>
    <property type="match status" value="1"/>
</dbReference>
<keyword evidence="2 8" id="KW-0645">Protease</keyword>
<dbReference type="Proteomes" id="UP000254879">
    <property type="component" value="Unassembled WGS sequence"/>
</dbReference>
<dbReference type="EC" id="3.4.21.107" evidence="8"/>
<evidence type="ECO:0000313" key="9">
    <source>
        <dbReference type="Proteomes" id="UP000254879"/>
    </source>
</evidence>
<feature type="domain" description="PDZ" evidence="7">
    <location>
        <begin position="364"/>
        <end position="454"/>
    </location>
</feature>
<dbReference type="RefSeq" id="WP_115346149.1">
    <property type="nucleotide sequence ID" value="NZ_UGPG01000001.1"/>
</dbReference>
<feature type="transmembrane region" description="Helical" evidence="6">
    <location>
        <begin position="88"/>
        <end position="109"/>
    </location>
</feature>
<dbReference type="Gene3D" id="2.40.10.10">
    <property type="entry name" value="Trypsin-like serine proteases"/>
    <property type="match status" value="2"/>
</dbReference>
<evidence type="ECO:0000313" key="8">
    <source>
        <dbReference type="EMBL" id="STY45018.1"/>
    </source>
</evidence>
<keyword evidence="6" id="KW-0472">Membrane</keyword>
<evidence type="ECO:0000256" key="4">
    <source>
        <dbReference type="ARBA" id="ARBA00022825"/>
    </source>
</evidence>
<dbReference type="Pfam" id="PF13365">
    <property type="entry name" value="Trypsin_2"/>
    <property type="match status" value="1"/>
</dbReference>
<feature type="compositionally biased region" description="Basic and acidic residues" evidence="5">
    <location>
        <begin position="1"/>
        <end position="15"/>
    </location>
</feature>
<proteinExistence type="inferred from homology"/>
<dbReference type="SUPFAM" id="SSF50156">
    <property type="entry name" value="PDZ domain-like"/>
    <property type="match status" value="1"/>
</dbReference>
<dbReference type="InterPro" id="IPR043504">
    <property type="entry name" value="Peptidase_S1_PA_chymotrypsin"/>
</dbReference>
<evidence type="ECO:0000256" key="6">
    <source>
        <dbReference type="SAM" id="Phobius"/>
    </source>
</evidence>
<dbReference type="InterPro" id="IPR009003">
    <property type="entry name" value="Peptidase_S1_PA"/>
</dbReference>
<accession>A0A378MFB6</accession>
<dbReference type="AlphaFoldDB" id="A0A378MFB6"/>
<gene>
    <name evidence="8" type="primary">htrA</name>
    <name evidence="8" type="ORF">NCTC10815_02393</name>
</gene>
<dbReference type="EMBL" id="UGPG01000001">
    <property type="protein sequence ID" value="STY45018.1"/>
    <property type="molecule type" value="Genomic_DNA"/>
</dbReference>